<dbReference type="PANTHER" id="PTHR35841">
    <property type="entry name" value="PHOSPHONATES-BINDING PERIPLASMIC PROTEIN"/>
    <property type="match status" value="1"/>
</dbReference>
<dbReference type="Proteomes" id="UP000256845">
    <property type="component" value="Unassembled WGS sequence"/>
</dbReference>
<reference evidence="1 2" key="1">
    <citation type="submission" date="2018-07" db="EMBL/GenBank/DDBJ databases">
        <title>Genomic Encyclopedia of Type Strains, Phase III (KMG-III): the genomes of soil and plant-associated and newly described type strains.</title>
        <authorList>
            <person name="Whitman W."/>
        </authorList>
    </citation>
    <scope>NUCLEOTIDE SEQUENCE [LARGE SCALE GENOMIC DNA]</scope>
    <source>
        <strain evidence="1 2">CECT 8488</strain>
    </source>
</reference>
<protein>
    <submittedName>
        <fullName evidence="1">Phosphonate transport system substrate-binding protein</fullName>
    </submittedName>
</protein>
<comment type="caution">
    <text evidence="1">The sequence shown here is derived from an EMBL/GenBank/DDBJ whole genome shotgun (WGS) entry which is preliminary data.</text>
</comment>
<dbReference type="RefSeq" id="WP_181905223.1">
    <property type="nucleotide sequence ID" value="NZ_QRDW01000002.1"/>
</dbReference>
<keyword evidence="2" id="KW-1185">Reference proteome</keyword>
<dbReference type="Gene3D" id="3.40.190.10">
    <property type="entry name" value="Periplasmic binding protein-like II"/>
    <property type="match status" value="2"/>
</dbReference>
<dbReference type="PANTHER" id="PTHR35841:SF1">
    <property type="entry name" value="PHOSPHONATES-BINDING PERIPLASMIC PROTEIN"/>
    <property type="match status" value="1"/>
</dbReference>
<evidence type="ECO:0000313" key="2">
    <source>
        <dbReference type="Proteomes" id="UP000256845"/>
    </source>
</evidence>
<proteinExistence type="predicted"/>
<dbReference type="SUPFAM" id="SSF53850">
    <property type="entry name" value="Periplasmic binding protein-like II"/>
    <property type="match status" value="1"/>
</dbReference>
<dbReference type="EMBL" id="QRDW01000002">
    <property type="protein sequence ID" value="RED52102.1"/>
    <property type="molecule type" value="Genomic_DNA"/>
</dbReference>
<evidence type="ECO:0000313" key="1">
    <source>
        <dbReference type="EMBL" id="RED52102.1"/>
    </source>
</evidence>
<name>A0A3D9HRI7_9PROT</name>
<organism evidence="1 2">
    <name type="scientific">Aestuariispira insulae</name>
    <dbReference type="NCBI Taxonomy" id="1461337"/>
    <lineage>
        <taxon>Bacteria</taxon>
        <taxon>Pseudomonadati</taxon>
        <taxon>Pseudomonadota</taxon>
        <taxon>Alphaproteobacteria</taxon>
        <taxon>Rhodospirillales</taxon>
        <taxon>Kiloniellaceae</taxon>
        <taxon>Aestuariispira</taxon>
    </lineage>
</organism>
<dbReference type="Pfam" id="PF12974">
    <property type="entry name" value="Phosphonate-bd"/>
    <property type="match status" value="1"/>
</dbReference>
<dbReference type="AlphaFoldDB" id="A0A3D9HRI7"/>
<sequence>MSLIKRLGTISCLFALAISGNTAKSETLILGVVPQFDARKIQQIWAPIAESLSQESGVLVTLQNAKDIPDFEKKLAAGHYDLAYANPYHALVAHRENGYLPVVRDIGRSLSGIIVVRKDSGIRSIKELNGRKVAFPAPNALGAALIPRAEFDRTFSIEIEPRYVKSHSSVYLNVMSGFVAAGGGVKKTFEAQPESVRNALTIIHTTVAVPPHPVIAHPRLNAEVRQKIQSHLLELGKTPAGQNMLSKIPMKKNGTAGLGDLKTLETLSLENYFVRS</sequence>
<accession>A0A3D9HRI7</accession>
<gene>
    <name evidence="1" type="ORF">DFP90_102120</name>
</gene>